<sequence>MSDNSIEIITLKNGDLCARNNRSAHLAIAHVVTQPTSPAFTPDALREKAAAYAALADAVEASWSMWEGHRERAQQDLEEFKARIMRRLGGGAFGPDAKRSSNWRHGHWIGEICP</sequence>
<dbReference type="GeneID" id="28802923"/>
<keyword evidence="2" id="KW-1185">Reference proteome</keyword>
<evidence type="ECO:0000313" key="2">
    <source>
        <dbReference type="Proteomes" id="UP000202279"/>
    </source>
</evidence>
<dbReference type="KEGG" id="vg:28802923"/>
<proteinExistence type="predicted"/>
<dbReference type="EMBL" id="KU998233">
    <property type="protein sequence ID" value="ANA85286.1"/>
    <property type="molecule type" value="Genomic_DNA"/>
</dbReference>
<dbReference type="Proteomes" id="UP000202279">
    <property type="component" value="Segment"/>
</dbReference>
<accession>A0A166Y0R4</accession>
<evidence type="ECO:0000313" key="1">
    <source>
        <dbReference type="EMBL" id="ANA85286.1"/>
    </source>
</evidence>
<dbReference type="RefSeq" id="YP_009276610.1">
    <property type="nucleotide sequence ID" value="NC_030942.1"/>
</dbReference>
<gene>
    <name evidence="1" type="primary">83</name>
    <name evidence="1" type="ORF">PBI_BRITBRAT_83</name>
</gene>
<protein>
    <submittedName>
        <fullName evidence="1">Uncharacterized protein</fullName>
    </submittedName>
</protein>
<name>A0A166Y0R4_9CAUD</name>
<organism evidence="1 2">
    <name type="scientific">Gordonia phage BritBrat</name>
    <dbReference type="NCBI Taxonomy" id="1838064"/>
    <lineage>
        <taxon>Viruses</taxon>
        <taxon>Duplodnaviria</taxon>
        <taxon>Heunggongvirae</taxon>
        <taxon>Uroviricota</taxon>
        <taxon>Caudoviricetes</taxon>
        <taxon>Britbratvirus</taxon>
        <taxon>Britbratvirus britbrat</taxon>
    </lineage>
</organism>
<reference evidence="2" key="1">
    <citation type="submission" date="2016-03" db="EMBL/GenBank/DDBJ databases">
        <authorList>
            <person name="Ploux O."/>
        </authorList>
    </citation>
    <scope>NUCLEOTIDE SEQUENCE [LARGE SCALE GENOMIC DNA]</scope>
</reference>